<dbReference type="Proteomes" id="UP001526147">
    <property type="component" value="Unassembled WGS sequence"/>
</dbReference>
<reference evidence="18 19" key="1">
    <citation type="submission" date="2022-10" db="EMBL/GenBank/DDBJ databases">
        <title>Draft genome assembly of moderately radiation resistant bacterium Metabacillus halosaccharovorans.</title>
        <authorList>
            <person name="Pal S."/>
            <person name="Gopinathan A."/>
        </authorList>
    </citation>
    <scope>NUCLEOTIDE SEQUENCE [LARGE SCALE GENOMIC DNA]</scope>
    <source>
        <strain evidence="18 19">VITHBRA001</strain>
    </source>
</reference>
<dbReference type="PANTHER" id="PTHR34848">
    <property type="match status" value="1"/>
</dbReference>
<dbReference type="SUPFAM" id="SSF52540">
    <property type="entry name" value="P-loop containing nucleoside triphosphate hydrolases"/>
    <property type="match status" value="1"/>
</dbReference>
<comment type="catalytic activity">
    <reaction evidence="2">
        <text>adenosylcob(III)inamide phosphate + GTP + H(+) = adenosylcob(III)inamide-GDP + diphosphate</text>
        <dbReference type="Rhea" id="RHEA:22712"/>
        <dbReference type="ChEBI" id="CHEBI:15378"/>
        <dbReference type="ChEBI" id="CHEBI:33019"/>
        <dbReference type="ChEBI" id="CHEBI:37565"/>
        <dbReference type="ChEBI" id="CHEBI:58502"/>
        <dbReference type="ChEBI" id="CHEBI:60487"/>
        <dbReference type="EC" id="2.7.7.62"/>
    </reaction>
</comment>
<dbReference type="InterPro" id="IPR003203">
    <property type="entry name" value="CobU/CobP"/>
</dbReference>
<evidence type="ECO:0000256" key="7">
    <source>
        <dbReference type="ARBA" id="ARBA00007490"/>
    </source>
</evidence>
<dbReference type="EMBL" id="JAOYEY010000028">
    <property type="protein sequence ID" value="MCV9885012.1"/>
    <property type="molecule type" value="Genomic_DNA"/>
</dbReference>
<evidence type="ECO:0000256" key="14">
    <source>
        <dbReference type="ARBA" id="ARBA00022840"/>
    </source>
</evidence>
<dbReference type="InterPro" id="IPR027417">
    <property type="entry name" value="P-loop_NTPase"/>
</dbReference>
<sequence>MIAFICGGARSGKSQFAENMALKLTKQKNGSLYYLATARKSDEEMVERILIHQKDRGDTWSTLEEPYDLEKVLMSCSTNDVILIDCLTIWLSNVMFDRDYGIEKVEDEVSSWIHLARKNQFSLVIVSNEVNEGTPFADEFVLMYIYSIQKLHQLLVTQADTAVEVQAGIPTYWKGEAE</sequence>
<evidence type="ECO:0000256" key="2">
    <source>
        <dbReference type="ARBA" id="ARBA00000711"/>
    </source>
</evidence>
<dbReference type="EC" id="2.7.7.62" evidence="9"/>
<evidence type="ECO:0000256" key="17">
    <source>
        <dbReference type="ARBA" id="ARBA00030571"/>
    </source>
</evidence>
<keyword evidence="18" id="KW-0548">Nucleotidyltransferase</keyword>
<evidence type="ECO:0000256" key="8">
    <source>
        <dbReference type="ARBA" id="ARBA00012016"/>
    </source>
</evidence>
<dbReference type="Gene3D" id="3.40.50.300">
    <property type="entry name" value="P-loop containing nucleotide triphosphate hydrolases"/>
    <property type="match status" value="1"/>
</dbReference>
<evidence type="ECO:0000256" key="1">
    <source>
        <dbReference type="ARBA" id="ARBA00000312"/>
    </source>
</evidence>
<evidence type="ECO:0000256" key="6">
    <source>
        <dbReference type="ARBA" id="ARBA00005159"/>
    </source>
</evidence>
<keyword evidence="12" id="KW-0547">Nucleotide-binding</keyword>
<keyword evidence="19" id="KW-1185">Reference proteome</keyword>
<evidence type="ECO:0000256" key="15">
    <source>
        <dbReference type="ARBA" id="ARBA00023134"/>
    </source>
</evidence>
<dbReference type="PIRSF" id="PIRSF006135">
    <property type="entry name" value="CobU"/>
    <property type="match status" value="1"/>
</dbReference>
<evidence type="ECO:0000313" key="18">
    <source>
        <dbReference type="EMBL" id="MCV9885012.1"/>
    </source>
</evidence>
<dbReference type="GO" id="GO:0016301">
    <property type="term" value="F:kinase activity"/>
    <property type="evidence" value="ECO:0007669"/>
    <property type="project" value="UniProtKB-KW"/>
</dbReference>
<dbReference type="RefSeq" id="WP_264141879.1">
    <property type="nucleotide sequence ID" value="NZ_JAOYEY010000028.1"/>
</dbReference>
<proteinExistence type="inferred from homology"/>
<evidence type="ECO:0000256" key="12">
    <source>
        <dbReference type="ARBA" id="ARBA00022741"/>
    </source>
</evidence>
<evidence type="ECO:0000256" key="5">
    <source>
        <dbReference type="ARBA" id="ARBA00004692"/>
    </source>
</evidence>
<comment type="catalytic activity">
    <reaction evidence="3">
        <text>adenosylcob(III)inamide + GTP = adenosylcob(III)inamide phosphate + GDP + H(+)</text>
        <dbReference type="Rhea" id="RHEA:15765"/>
        <dbReference type="ChEBI" id="CHEBI:2480"/>
        <dbReference type="ChEBI" id="CHEBI:15378"/>
        <dbReference type="ChEBI" id="CHEBI:37565"/>
        <dbReference type="ChEBI" id="CHEBI:58189"/>
        <dbReference type="ChEBI" id="CHEBI:58502"/>
        <dbReference type="EC" id="2.7.1.156"/>
    </reaction>
</comment>
<gene>
    <name evidence="18" type="ORF">OIH86_05045</name>
</gene>
<dbReference type="EC" id="2.7.1.156" evidence="8"/>
<comment type="pathway">
    <text evidence="5">Cofactor biosynthesis; adenosylcobalamin biosynthesis; adenosylcobalamin from cob(II)yrinate a,c-diamide: step 6/7.</text>
</comment>
<dbReference type="GO" id="GO:0016779">
    <property type="term" value="F:nucleotidyltransferase activity"/>
    <property type="evidence" value="ECO:0007669"/>
    <property type="project" value="UniProtKB-KW"/>
</dbReference>
<name>A0ABT3DED1_9BACI</name>
<keyword evidence="10" id="KW-0169">Cobalamin biosynthesis</keyword>
<keyword evidence="11" id="KW-0808">Transferase</keyword>
<dbReference type="Pfam" id="PF02283">
    <property type="entry name" value="CobU"/>
    <property type="match status" value="1"/>
</dbReference>
<dbReference type="CDD" id="cd00544">
    <property type="entry name" value="CobU"/>
    <property type="match status" value="1"/>
</dbReference>
<comment type="catalytic activity">
    <reaction evidence="1">
        <text>adenosylcob(III)inamide + ATP = adenosylcob(III)inamide phosphate + ADP + H(+)</text>
        <dbReference type="Rhea" id="RHEA:15769"/>
        <dbReference type="ChEBI" id="CHEBI:2480"/>
        <dbReference type="ChEBI" id="CHEBI:15378"/>
        <dbReference type="ChEBI" id="CHEBI:30616"/>
        <dbReference type="ChEBI" id="CHEBI:58502"/>
        <dbReference type="ChEBI" id="CHEBI:456216"/>
        <dbReference type="EC" id="2.7.1.156"/>
    </reaction>
</comment>
<accession>A0ABT3DED1</accession>
<comment type="caution">
    <text evidence="18">The sequence shown here is derived from an EMBL/GenBank/DDBJ whole genome shotgun (WGS) entry which is preliminary data.</text>
</comment>
<comment type="function">
    <text evidence="4">Catalyzes ATP-dependent phosphorylation of adenosylcobinamide and addition of GMP to adenosylcobinamide phosphate.</text>
</comment>
<dbReference type="PANTHER" id="PTHR34848:SF1">
    <property type="entry name" value="BIFUNCTIONAL ADENOSYLCOBALAMIN BIOSYNTHESIS PROTEIN COBU"/>
    <property type="match status" value="1"/>
</dbReference>
<evidence type="ECO:0000256" key="11">
    <source>
        <dbReference type="ARBA" id="ARBA00022679"/>
    </source>
</evidence>
<evidence type="ECO:0000313" key="19">
    <source>
        <dbReference type="Proteomes" id="UP001526147"/>
    </source>
</evidence>
<keyword evidence="14" id="KW-0067">ATP-binding</keyword>
<keyword evidence="15" id="KW-0342">GTP-binding</keyword>
<comment type="pathway">
    <text evidence="6">Cofactor biosynthesis; adenosylcobalamin biosynthesis; adenosylcobalamin from cob(II)yrinate a,c-diamide: step 5/7.</text>
</comment>
<evidence type="ECO:0000256" key="3">
    <source>
        <dbReference type="ARBA" id="ARBA00001522"/>
    </source>
</evidence>
<comment type="similarity">
    <text evidence="7">Belongs to the CobU/CobP family.</text>
</comment>
<protein>
    <recommendedName>
        <fullName evidence="16">Adenosylcobinamide kinase</fullName>
        <ecNumber evidence="8">2.7.1.156</ecNumber>
        <ecNumber evidence="9">2.7.7.62</ecNumber>
    </recommendedName>
    <alternativeName>
        <fullName evidence="17">Adenosylcobinamide-phosphate guanylyltransferase</fullName>
    </alternativeName>
</protein>
<evidence type="ECO:0000256" key="10">
    <source>
        <dbReference type="ARBA" id="ARBA00022573"/>
    </source>
</evidence>
<organism evidence="18 19">
    <name type="scientific">Metabacillus halosaccharovorans</name>
    <dbReference type="NCBI Taxonomy" id="930124"/>
    <lineage>
        <taxon>Bacteria</taxon>
        <taxon>Bacillati</taxon>
        <taxon>Bacillota</taxon>
        <taxon>Bacilli</taxon>
        <taxon>Bacillales</taxon>
        <taxon>Bacillaceae</taxon>
        <taxon>Metabacillus</taxon>
    </lineage>
</organism>
<evidence type="ECO:0000256" key="9">
    <source>
        <dbReference type="ARBA" id="ARBA00012523"/>
    </source>
</evidence>
<evidence type="ECO:0000256" key="16">
    <source>
        <dbReference type="ARBA" id="ARBA00029570"/>
    </source>
</evidence>
<keyword evidence="13 18" id="KW-0418">Kinase</keyword>
<evidence type="ECO:0000256" key="13">
    <source>
        <dbReference type="ARBA" id="ARBA00022777"/>
    </source>
</evidence>
<evidence type="ECO:0000256" key="4">
    <source>
        <dbReference type="ARBA" id="ARBA00003889"/>
    </source>
</evidence>